<dbReference type="Gene3D" id="3.40.50.300">
    <property type="entry name" value="P-loop containing nucleotide triphosphate hydrolases"/>
    <property type="match status" value="1"/>
</dbReference>
<dbReference type="GO" id="GO:0071248">
    <property type="term" value="P:cellular response to metal ion"/>
    <property type="evidence" value="ECO:0007669"/>
    <property type="project" value="UniProtKB-ARBA"/>
</dbReference>
<keyword evidence="6" id="KW-0805">Transcription regulation</keyword>
<sequence>MLPKGTRLHEAAKAELNVSLRIPLHTPHLLLSPILASPSDLREPKMDTEFLQIVESFKANAELTPKERDNFQFSSLNDVLSTLRSIQEKQSKTKRLVFMRRIDPFLKTMVEYGKVIEVFVNTSEILAFVWGPIKYLLQIASNYIEAFDSLLDTYQQVGEQIPLLESYKDLFSNYPHMRSLLVLIYQDIMSFHLTAFRFFRQKLWKQLFRSNWKGFSSEISLLKENLRRHKQLIEGRASLIEFETLQNLRVSAEAHFRELKETENRRRKTAVQQWLCPSNIQAIQERHVKARSSNSQSCRWILGDSRFQRWFHPLYCSTPLLWINGKPGAGKSVLTSVIVEEAMKLNSISVGFFYCADGNPERDDFLPIARSILAQLLAQDESLLLHFEHKMSTSSGHAILSSLTLAQELLQMALGIRKTYIILDGIDECGRDQRKEICRWFKSIVDSLPTSKQDEIRCLFVSQDDGIARKDLSMLPTITITADHNKVDIMEFCRHWQDRIEDRFGSLKEHGLNLTEIVTAKSQGIFIFAKCVLEELSKQPCRDDLLREWRTESFPSDLNEVYDRILRRLMGEKQTRNITKKLLSWISLSKRPLRWFEIQAGISIDLDTETINKGNRRLLDTSKDLCASFVEVHTDETVELVHSTVREFLILGGIIQASDVELELCLLSLAYLNFPDFCIRDTPQSTREALLSGRYSFYEYAVACWVPHLMSWLSTGNLDNSSIPELQETIEQFLDQHFSESCPKSTISKTMHDKLRLLHGFDNYDSLAQTVVWSRKQLLIDKCDSEEANLLDFPDITSHIRSILENMSMEALTPELKTALELYYGKRWFKCPKIYCRHFYDGFESRQNRDQHVSRHERAYTCTFDNCPTATFGCLSKKDLDKHMLEIHGISSGENDFPDVPDPNPTSMSKQKHRARFQCTLCSKRFTRAYNLRSHLRTHTNERPYVCTICGKAFPRQHDRKTHESLHSGEKRFVCRGDLEAGGTWGCTRRFSRASALGRHFRTKAGRRCIKPLLDEELAKRSLTGSTSQLYSRPSGSWNTDAMDIDVRDPAAEQSSQQTDTDLPQGSWQFPAALLAQYPALAEINWDIAPGGHNEGEDESVFPAALLAQYPALAEINWGIAPGGHNEGEDESVYEV</sequence>
<accession>A0A9N9XZC6</accession>
<keyword evidence="7" id="KW-0804">Transcription</keyword>
<dbReference type="InterPro" id="IPR027417">
    <property type="entry name" value="P-loop_NTPase"/>
</dbReference>
<dbReference type="PROSITE" id="PS50157">
    <property type="entry name" value="ZINC_FINGER_C2H2_2"/>
    <property type="match status" value="2"/>
</dbReference>
<dbReference type="FunFam" id="3.30.160.60:FF:000100">
    <property type="entry name" value="Zinc finger 45-like"/>
    <property type="match status" value="1"/>
</dbReference>
<dbReference type="SUPFAM" id="SSF57667">
    <property type="entry name" value="beta-beta-alpha zinc fingers"/>
    <property type="match status" value="1"/>
</dbReference>
<evidence type="ECO:0000256" key="2">
    <source>
        <dbReference type="ARBA" id="ARBA00022723"/>
    </source>
</evidence>
<protein>
    <recommendedName>
        <fullName evidence="10">C2H2-type domain-containing protein</fullName>
    </recommendedName>
</protein>
<evidence type="ECO:0000256" key="4">
    <source>
        <dbReference type="ARBA" id="ARBA00022771"/>
    </source>
</evidence>
<dbReference type="GO" id="GO:0006357">
    <property type="term" value="P:regulation of transcription by RNA polymerase II"/>
    <property type="evidence" value="ECO:0007669"/>
    <property type="project" value="UniProtKB-ARBA"/>
</dbReference>
<dbReference type="SMART" id="SM00355">
    <property type="entry name" value="ZnF_C2H2"/>
    <property type="match status" value="4"/>
</dbReference>
<dbReference type="EMBL" id="CABFNO020001273">
    <property type="protein sequence ID" value="CAG9975887.1"/>
    <property type="molecule type" value="Genomic_DNA"/>
</dbReference>
<evidence type="ECO:0000256" key="9">
    <source>
        <dbReference type="PROSITE-ProRule" id="PRU00042"/>
    </source>
</evidence>
<dbReference type="InterPro" id="IPR056884">
    <property type="entry name" value="NPHP3-like_N"/>
</dbReference>
<keyword evidence="5" id="KW-0862">Zinc</keyword>
<dbReference type="Pfam" id="PF24809">
    <property type="entry name" value="DUF7708"/>
    <property type="match status" value="1"/>
</dbReference>
<dbReference type="Pfam" id="PF00096">
    <property type="entry name" value="zf-C2H2"/>
    <property type="match status" value="2"/>
</dbReference>
<name>A0A9N9XZC6_9HYPO</name>
<keyword evidence="2" id="KW-0479">Metal-binding</keyword>
<dbReference type="InterPro" id="IPR056125">
    <property type="entry name" value="DUF7708"/>
</dbReference>
<dbReference type="InterPro" id="IPR054471">
    <property type="entry name" value="GPIID_WHD"/>
</dbReference>
<evidence type="ECO:0000256" key="1">
    <source>
        <dbReference type="ARBA" id="ARBA00004123"/>
    </source>
</evidence>
<dbReference type="OrthoDB" id="21416at2759"/>
<dbReference type="PANTHER" id="PTHR10039:SF14">
    <property type="entry name" value="NACHT DOMAIN-CONTAINING PROTEIN"/>
    <property type="match status" value="1"/>
</dbReference>
<reference evidence="11" key="1">
    <citation type="submission" date="2021-10" db="EMBL/GenBank/DDBJ databases">
        <authorList>
            <person name="Piombo E."/>
        </authorList>
    </citation>
    <scope>NUCLEOTIDE SEQUENCE</scope>
</reference>
<dbReference type="AlphaFoldDB" id="A0A9N9XZC6"/>
<keyword evidence="4 9" id="KW-0863">Zinc-finger</keyword>
<proteinExistence type="predicted"/>
<gene>
    <name evidence="11" type="ORF">CBYS24578_00013949</name>
</gene>
<evidence type="ECO:0000256" key="5">
    <source>
        <dbReference type="ARBA" id="ARBA00022833"/>
    </source>
</evidence>
<evidence type="ECO:0000313" key="12">
    <source>
        <dbReference type="Proteomes" id="UP000754883"/>
    </source>
</evidence>
<evidence type="ECO:0000313" key="11">
    <source>
        <dbReference type="EMBL" id="CAG9975887.1"/>
    </source>
</evidence>
<dbReference type="Pfam" id="PF22939">
    <property type="entry name" value="WHD_GPIID"/>
    <property type="match status" value="1"/>
</dbReference>
<evidence type="ECO:0000256" key="6">
    <source>
        <dbReference type="ARBA" id="ARBA00023015"/>
    </source>
</evidence>
<evidence type="ECO:0000256" key="7">
    <source>
        <dbReference type="ARBA" id="ARBA00023163"/>
    </source>
</evidence>
<dbReference type="Gene3D" id="3.30.160.60">
    <property type="entry name" value="Classic Zinc Finger"/>
    <property type="match status" value="3"/>
</dbReference>
<dbReference type="InterPro" id="IPR036236">
    <property type="entry name" value="Znf_C2H2_sf"/>
</dbReference>
<feature type="domain" description="C2H2-type" evidence="10">
    <location>
        <begin position="945"/>
        <end position="972"/>
    </location>
</feature>
<dbReference type="FunFam" id="3.30.160.60:FF:000181">
    <property type="entry name" value="C2H2 type zinc finger protein"/>
    <property type="match status" value="1"/>
</dbReference>
<comment type="caution">
    <text evidence="11">The sequence shown here is derived from an EMBL/GenBank/DDBJ whole genome shotgun (WGS) entry which is preliminary data.</text>
</comment>
<evidence type="ECO:0000256" key="8">
    <source>
        <dbReference type="ARBA" id="ARBA00023242"/>
    </source>
</evidence>
<keyword evidence="12" id="KW-1185">Reference proteome</keyword>
<dbReference type="GO" id="GO:0005634">
    <property type="term" value="C:nucleus"/>
    <property type="evidence" value="ECO:0007669"/>
    <property type="project" value="UniProtKB-SubCell"/>
</dbReference>
<comment type="subcellular location">
    <subcellularLocation>
        <location evidence="1">Nucleus</location>
    </subcellularLocation>
</comment>
<keyword evidence="3" id="KW-0677">Repeat</keyword>
<dbReference type="SUPFAM" id="SSF52540">
    <property type="entry name" value="P-loop containing nucleoside triphosphate hydrolases"/>
    <property type="match status" value="1"/>
</dbReference>
<organism evidence="11 12">
    <name type="scientific">Clonostachys byssicola</name>
    <dbReference type="NCBI Taxonomy" id="160290"/>
    <lineage>
        <taxon>Eukaryota</taxon>
        <taxon>Fungi</taxon>
        <taxon>Dikarya</taxon>
        <taxon>Ascomycota</taxon>
        <taxon>Pezizomycotina</taxon>
        <taxon>Sordariomycetes</taxon>
        <taxon>Hypocreomycetidae</taxon>
        <taxon>Hypocreales</taxon>
        <taxon>Bionectriaceae</taxon>
        <taxon>Clonostachys</taxon>
    </lineage>
</organism>
<evidence type="ECO:0000256" key="3">
    <source>
        <dbReference type="ARBA" id="ARBA00022737"/>
    </source>
</evidence>
<dbReference type="PROSITE" id="PS00028">
    <property type="entry name" value="ZINC_FINGER_C2H2_1"/>
    <property type="match status" value="2"/>
</dbReference>
<dbReference type="Pfam" id="PF24883">
    <property type="entry name" value="NPHP3_N"/>
    <property type="match status" value="1"/>
</dbReference>
<feature type="domain" description="C2H2-type" evidence="10">
    <location>
        <begin position="917"/>
        <end position="944"/>
    </location>
</feature>
<dbReference type="InterPro" id="IPR013087">
    <property type="entry name" value="Znf_C2H2_type"/>
</dbReference>
<dbReference type="GO" id="GO:0008270">
    <property type="term" value="F:zinc ion binding"/>
    <property type="evidence" value="ECO:0007669"/>
    <property type="project" value="UniProtKB-KW"/>
</dbReference>
<dbReference type="Proteomes" id="UP000754883">
    <property type="component" value="Unassembled WGS sequence"/>
</dbReference>
<dbReference type="PANTHER" id="PTHR10039">
    <property type="entry name" value="AMELOGENIN"/>
    <property type="match status" value="1"/>
</dbReference>
<evidence type="ECO:0000259" key="10">
    <source>
        <dbReference type="PROSITE" id="PS50157"/>
    </source>
</evidence>
<keyword evidence="8" id="KW-0539">Nucleus</keyword>